<dbReference type="Proteomes" id="UP001596022">
    <property type="component" value="Unassembled WGS sequence"/>
</dbReference>
<gene>
    <name evidence="1" type="ORF">ACFO4N_00355</name>
</gene>
<dbReference type="EMBL" id="JBHSFW010000001">
    <property type="protein sequence ID" value="MFC4617172.1"/>
    <property type="molecule type" value="Genomic_DNA"/>
</dbReference>
<organism evidence="1 2">
    <name type="scientific">Camelliibacillus cellulosilyticus</name>
    <dbReference type="NCBI Taxonomy" id="2174486"/>
    <lineage>
        <taxon>Bacteria</taxon>
        <taxon>Bacillati</taxon>
        <taxon>Bacillota</taxon>
        <taxon>Bacilli</taxon>
        <taxon>Bacillales</taxon>
        <taxon>Sporolactobacillaceae</taxon>
        <taxon>Camelliibacillus</taxon>
    </lineage>
</organism>
<evidence type="ECO:0000313" key="1">
    <source>
        <dbReference type="EMBL" id="MFC4617172.1"/>
    </source>
</evidence>
<dbReference type="RefSeq" id="WP_376844233.1">
    <property type="nucleotide sequence ID" value="NZ_JBHSFW010000001.1"/>
</dbReference>
<sequence>MVLRFGVCICLANAAAKARALAVASTKTWEFPLFVTVALLRLVRRRRCIPVVRLPVDLPLVLWLLELMYNIPSRVF</sequence>
<name>A0ABV9GJC0_9BACL</name>
<keyword evidence="2" id="KW-1185">Reference proteome</keyword>
<comment type="caution">
    <text evidence="1">The sequence shown here is derived from an EMBL/GenBank/DDBJ whole genome shotgun (WGS) entry which is preliminary data.</text>
</comment>
<reference evidence="2" key="1">
    <citation type="journal article" date="2019" name="Int. J. Syst. Evol. Microbiol.">
        <title>The Global Catalogue of Microorganisms (GCM) 10K type strain sequencing project: providing services to taxonomists for standard genome sequencing and annotation.</title>
        <authorList>
            <consortium name="The Broad Institute Genomics Platform"/>
            <consortium name="The Broad Institute Genome Sequencing Center for Infectious Disease"/>
            <person name="Wu L."/>
            <person name="Ma J."/>
        </authorList>
    </citation>
    <scope>NUCLEOTIDE SEQUENCE [LARGE SCALE GENOMIC DNA]</scope>
    <source>
        <strain evidence="2">CGMCC 1.16306</strain>
    </source>
</reference>
<evidence type="ECO:0000313" key="2">
    <source>
        <dbReference type="Proteomes" id="UP001596022"/>
    </source>
</evidence>
<protein>
    <recommendedName>
        <fullName evidence="3">Secreted protein</fullName>
    </recommendedName>
</protein>
<evidence type="ECO:0008006" key="3">
    <source>
        <dbReference type="Google" id="ProtNLM"/>
    </source>
</evidence>
<accession>A0ABV9GJC0</accession>
<proteinExistence type="predicted"/>